<sequence>MAPAPIDPIIPIANTKAPPKPKQDLDLPAPARQRQATTCQKATRFIQGPLRGARARGADPARRQIKKALLGAAAQVADLTTYVGTEIEGLQLGDLTDRQRDELVLLVAERSVDLSLQQQLNLGKHFGEVEVHPQVPVPDLPGVHIIWPNLQAMQSPALFRRPGGASRWHSDLVHEKHPAGLTHLHNDGPIKSRFIGDTIGVSDSGEKGKYNPGADGNKVLFSKKRKKRKDFSNPGN</sequence>
<protein>
    <submittedName>
        <fullName evidence="8">Uncharacterized protein</fullName>
    </submittedName>
</protein>
<keyword evidence="4" id="KW-0223">Dioxygenase</keyword>
<dbReference type="InterPro" id="IPR042098">
    <property type="entry name" value="TauD-like_sf"/>
</dbReference>
<dbReference type="GO" id="GO:0016706">
    <property type="term" value="F:2-oxoglutarate-dependent dioxygenase activity"/>
    <property type="evidence" value="ECO:0007669"/>
    <property type="project" value="TreeGrafter"/>
</dbReference>
<comment type="similarity">
    <text evidence="2">Belongs to the TfdA dioxygenase family.</text>
</comment>
<evidence type="ECO:0000256" key="5">
    <source>
        <dbReference type="ARBA" id="ARBA00023002"/>
    </source>
</evidence>
<name>A0A4P7MWH8_PYROR</name>
<keyword evidence="6" id="KW-0408">Iron</keyword>
<evidence type="ECO:0000256" key="4">
    <source>
        <dbReference type="ARBA" id="ARBA00022964"/>
    </source>
</evidence>
<evidence type="ECO:0000256" key="3">
    <source>
        <dbReference type="ARBA" id="ARBA00022723"/>
    </source>
</evidence>
<dbReference type="PANTHER" id="PTHR30468:SF9">
    <property type="entry name" value="ALPHA-KETOGLUTARATE-DEPENDENT TAURINE DIOXYGENASE (AFU_ORTHOLOGUE AFUA_3G01010)"/>
    <property type="match status" value="1"/>
</dbReference>
<feature type="region of interest" description="Disordered" evidence="7">
    <location>
        <begin position="201"/>
        <end position="236"/>
    </location>
</feature>
<accession>A0A4P7MWH8</accession>
<dbReference type="PANTHER" id="PTHR30468">
    <property type="entry name" value="ALPHA-KETOGLUTARATE-DEPENDENT SULFONATE DIOXYGENASE"/>
    <property type="match status" value="1"/>
</dbReference>
<evidence type="ECO:0000256" key="1">
    <source>
        <dbReference type="ARBA" id="ARBA00001954"/>
    </source>
</evidence>
<feature type="region of interest" description="Disordered" evidence="7">
    <location>
        <begin position="1"/>
        <end position="27"/>
    </location>
</feature>
<dbReference type="GO" id="GO:0046872">
    <property type="term" value="F:metal ion binding"/>
    <property type="evidence" value="ECO:0007669"/>
    <property type="project" value="UniProtKB-KW"/>
</dbReference>
<keyword evidence="3" id="KW-0479">Metal-binding</keyword>
<dbReference type="SUPFAM" id="SSF51197">
    <property type="entry name" value="Clavaminate synthase-like"/>
    <property type="match status" value="1"/>
</dbReference>
<reference evidence="8 9" key="1">
    <citation type="journal article" date="2019" name="Mol. Biol. Evol.">
        <title>Blast fungal genomes show frequent chromosomal changes, gene gains and losses, and effector gene turnover.</title>
        <authorList>
            <person name="Gomez Luciano L.B."/>
            <person name="Jason Tsai I."/>
            <person name="Chuma I."/>
            <person name="Tosa Y."/>
            <person name="Chen Y.H."/>
            <person name="Li J.Y."/>
            <person name="Li M.Y."/>
            <person name="Jade Lu M.Y."/>
            <person name="Nakayashiki H."/>
            <person name="Li W.H."/>
        </authorList>
    </citation>
    <scope>NUCLEOTIDE SEQUENCE [LARGE SCALE GENOMIC DNA]</scope>
    <source>
        <strain evidence="8">MZ5-1-6</strain>
    </source>
</reference>
<evidence type="ECO:0000256" key="2">
    <source>
        <dbReference type="ARBA" id="ARBA00005896"/>
    </source>
</evidence>
<evidence type="ECO:0000313" key="9">
    <source>
        <dbReference type="Proteomes" id="UP000294847"/>
    </source>
</evidence>
<dbReference type="Gene3D" id="3.60.130.10">
    <property type="entry name" value="Clavaminate synthase-like"/>
    <property type="match status" value="1"/>
</dbReference>
<dbReference type="EMBL" id="CP034204">
    <property type="protein sequence ID" value="QBZ53552.1"/>
    <property type="molecule type" value="Genomic_DNA"/>
</dbReference>
<dbReference type="AlphaFoldDB" id="A0A4P7MWH8"/>
<evidence type="ECO:0000313" key="8">
    <source>
        <dbReference type="EMBL" id="QBZ53552.1"/>
    </source>
</evidence>
<dbReference type="GO" id="GO:0005737">
    <property type="term" value="C:cytoplasm"/>
    <property type="evidence" value="ECO:0007669"/>
    <property type="project" value="TreeGrafter"/>
</dbReference>
<evidence type="ECO:0000256" key="7">
    <source>
        <dbReference type="SAM" id="MobiDB-lite"/>
    </source>
</evidence>
<proteinExistence type="inferred from homology"/>
<dbReference type="InterPro" id="IPR051323">
    <property type="entry name" value="AtsK-like"/>
</dbReference>
<dbReference type="Proteomes" id="UP000294847">
    <property type="component" value="Chromosome 1"/>
</dbReference>
<keyword evidence="5" id="KW-0560">Oxidoreductase</keyword>
<comment type="cofactor">
    <cofactor evidence="1">
        <name>Fe(2+)</name>
        <dbReference type="ChEBI" id="CHEBI:29033"/>
    </cofactor>
</comment>
<organism evidence="8 9">
    <name type="scientific">Pyricularia oryzae</name>
    <name type="common">Rice blast fungus</name>
    <name type="synonym">Magnaporthe oryzae</name>
    <dbReference type="NCBI Taxonomy" id="318829"/>
    <lineage>
        <taxon>Eukaryota</taxon>
        <taxon>Fungi</taxon>
        <taxon>Dikarya</taxon>
        <taxon>Ascomycota</taxon>
        <taxon>Pezizomycotina</taxon>
        <taxon>Sordariomycetes</taxon>
        <taxon>Sordariomycetidae</taxon>
        <taxon>Magnaporthales</taxon>
        <taxon>Pyriculariaceae</taxon>
        <taxon>Pyricularia</taxon>
    </lineage>
</organism>
<evidence type="ECO:0000256" key="6">
    <source>
        <dbReference type="ARBA" id="ARBA00023004"/>
    </source>
</evidence>
<gene>
    <name evidence="8" type="ORF">PoMZ_09239</name>
</gene>